<evidence type="ECO:0000313" key="8">
    <source>
        <dbReference type="Proteomes" id="UP001500974"/>
    </source>
</evidence>
<keyword evidence="2" id="KW-0436">Ligase</keyword>
<dbReference type="PROSITE" id="PS00455">
    <property type="entry name" value="AMP_BINDING"/>
    <property type="match status" value="1"/>
</dbReference>
<dbReference type="CDD" id="cd05907">
    <property type="entry name" value="VL_LC_FACS_like"/>
    <property type="match status" value="1"/>
</dbReference>
<evidence type="ECO:0000256" key="5">
    <source>
        <dbReference type="ARBA" id="ARBA00032875"/>
    </source>
</evidence>
<dbReference type="SUPFAM" id="SSF56801">
    <property type="entry name" value="Acetyl-CoA synthetase-like"/>
    <property type="match status" value="1"/>
</dbReference>
<evidence type="ECO:0000313" key="7">
    <source>
        <dbReference type="EMBL" id="GAA2176587.1"/>
    </source>
</evidence>
<organism evidence="7 8">
    <name type="scientific">Arthrobacter parietis</name>
    <dbReference type="NCBI Taxonomy" id="271434"/>
    <lineage>
        <taxon>Bacteria</taxon>
        <taxon>Bacillati</taxon>
        <taxon>Actinomycetota</taxon>
        <taxon>Actinomycetes</taxon>
        <taxon>Micrococcales</taxon>
        <taxon>Micrococcaceae</taxon>
        <taxon>Arthrobacter</taxon>
    </lineage>
</organism>
<protein>
    <recommendedName>
        <fullName evidence="5">Acyl-CoA synthetase</fullName>
    </recommendedName>
</protein>
<dbReference type="Pfam" id="PF23562">
    <property type="entry name" value="AMP-binding_C_3"/>
    <property type="match status" value="1"/>
</dbReference>
<dbReference type="Pfam" id="PF00501">
    <property type="entry name" value="AMP-binding"/>
    <property type="match status" value="1"/>
</dbReference>
<reference evidence="7 8" key="1">
    <citation type="journal article" date="2019" name="Int. J. Syst. Evol. Microbiol.">
        <title>The Global Catalogue of Microorganisms (GCM) 10K type strain sequencing project: providing services to taxonomists for standard genome sequencing and annotation.</title>
        <authorList>
            <consortium name="The Broad Institute Genomics Platform"/>
            <consortium name="The Broad Institute Genome Sequencing Center for Infectious Disease"/>
            <person name="Wu L."/>
            <person name="Ma J."/>
        </authorList>
    </citation>
    <scope>NUCLEOTIDE SEQUENCE [LARGE SCALE GENOMIC DNA]</scope>
    <source>
        <strain evidence="7 8">JCM 14917</strain>
    </source>
</reference>
<keyword evidence="4" id="KW-0443">Lipid metabolism</keyword>
<evidence type="ECO:0000256" key="4">
    <source>
        <dbReference type="ARBA" id="ARBA00023098"/>
    </source>
</evidence>
<name>A0ABN3AYE9_9MICC</name>
<dbReference type="Proteomes" id="UP001500974">
    <property type="component" value="Unassembled WGS sequence"/>
</dbReference>
<evidence type="ECO:0000256" key="2">
    <source>
        <dbReference type="ARBA" id="ARBA00022598"/>
    </source>
</evidence>
<keyword evidence="3" id="KW-0276">Fatty acid metabolism</keyword>
<comment type="caution">
    <text evidence="7">The sequence shown here is derived from an EMBL/GenBank/DDBJ whole genome shotgun (WGS) entry which is preliminary data.</text>
</comment>
<sequence>MREFSVPVKVKVPRDNNTTHLVVKQAEKQSNPALFATKDASGQWSDIRATDFLSDVRRIAKGLMASGVEAGDRVAIMARTRYEWALVDFAVWFAGAVSVPVYETSSPSQVAWILGDSGAVAAFVESGRHENVVRQAVASENLEGFRDVWQFDGGGLDTLREAGAAIGDAALEERRLIAGLDDVATIIYTSGTTGKPKGCELTHGNFVELSENAAAALPEVAHEGAQTIMFLPLAHVFARFISVLCVAAGATVAHTPDIKNLLPDLQSYKPTFILAVPRVFEKVYNNSMLKAEDNGKGKIFHAGVDVAIAWSKADQAGKVGLGLKVKHAIFDKLLYGKIRTAMGGRVQHAVSGGAPLGDRLGHFFHGIGLMVLEGYGLTETTAPISVSTPQKIKIGTVGAPLPGNAVRIADDGEILTKGVCVLKGYFKRPDLTEEAFTDGWFHTGDIGQLDEDGFLSITGRKKEIIVTASGKNVVPAQLEDTIRANALVSQCVVVGDQRPFISALITLDEEALPGWLERHDLPAGTTMAEAANHPAVRAEIQALVDSANESVSQAEAIKVFRIVEHDFTEASGHLTPSMKIKRAQVLKDYSTVVEEIYAQQRMQQA</sequence>
<accession>A0ABN3AYE9</accession>
<evidence type="ECO:0000259" key="6">
    <source>
        <dbReference type="Pfam" id="PF00501"/>
    </source>
</evidence>
<dbReference type="PANTHER" id="PTHR43272">
    <property type="entry name" value="LONG-CHAIN-FATTY-ACID--COA LIGASE"/>
    <property type="match status" value="1"/>
</dbReference>
<evidence type="ECO:0000256" key="3">
    <source>
        <dbReference type="ARBA" id="ARBA00022832"/>
    </source>
</evidence>
<proteinExistence type="inferred from homology"/>
<dbReference type="PANTHER" id="PTHR43272:SF32">
    <property type="entry name" value="AMP-DEPENDENT SYNTHETASE_LIGASE DOMAIN-CONTAINING PROTEIN"/>
    <property type="match status" value="1"/>
</dbReference>
<dbReference type="InterPro" id="IPR042099">
    <property type="entry name" value="ANL_N_sf"/>
</dbReference>
<keyword evidence="8" id="KW-1185">Reference proteome</keyword>
<feature type="domain" description="AMP-dependent synthetase/ligase" evidence="6">
    <location>
        <begin position="39"/>
        <end position="426"/>
    </location>
</feature>
<evidence type="ECO:0000256" key="1">
    <source>
        <dbReference type="ARBA" id="ARBA00006432"/>
    </source>
</evidence>
<gene>
    <name evidence="7" type="ORF">GCM10009784_23650</name>
</gene>
<dbReference type="InterPro" id="IPR000873">
    <property type="entry name" value="AMP-dep_synth/lig_dom"/>
</dbReference>
<dbReference type="Gene3D" id="3.40.50.12780">
    <property type="entry name" value="N-terminal domain of ligase-like"/>
    <property type="match status" value="1"/>
</dbReference>
<comment type="similarity">
    <text evidence="1">Belongs to the ATP-dependent AMP-binding enzyme family.</text>
</comment>
<dbReference type="InterPro" id="IPR020845">
    <property type="entry name" value="AMP-binding_CS"/>
</dbReference>
<dbReference type="EMBL" id="BAAAON010000002">
    <property type="protein sequence ID" value="GAA2176587.1"/>
    <property type="molecule type" value="Genomic_DNA"/>
</dbReference>
<dbReference type="RefSeq" id="WP_346028380.1">
    <property type="nucleotide sequence ID" value="NZ_BAAAON010000002.1"/>
</dbReference>